<dbReference type="AlphaFoldDB" id="C5KRI1"/>
<dbReference type="GeneID" id="9056066"/>
<dbReference type="InterPro" id="IPR052055">
    <property type="entry name" value="Hepadnavirus_pol/RT"/>
</dbReference>
<proteinExistence type="predicted"/>
<gene>
    <name evidence="2" type="ORF">Pmar_PMAR000689</name>
</gene>
<protein>
    <recommendedName>
        <fullName evidence="1">Reverse transcriptase domain-containing protein</fullName>
    </recommendedName>
</protein>
<dbReference type="InParanoid" id="C5KRI1"/>
<dbReference type="PANTHER" id="PTHR33050:SF7">
    <property type="entry name" value="RIBONUCLEASE H"/>
    <property type="match status" value="1"/>
</dbReference>
<reference evidence="2 3" key="1">
    <citation type="submission" date="2008-07" db="EMBL/GenBank/DDBJ databases">
        <authorList>
            <person name="El-Sayed N."/>
            <person name="Caler E."/>
            <person name="Inman J."/>
            <person name="Amedeo P."/>
            <person name="Hass B."/>
            <person name="Wortman J."/>
        </authorList>
    </citation>
    <scope>NUCLEOTIDE SEQUENCE [LARGE SCALE GENOMIC DNA]</scope>
    <source>
        <strain evidence="3">ATCC 50983 / TXsc</strain>
    </source>
</reference>
<accession>C5KRI1</accession>
<evidence type="ECO:0000259" key="1">
    <source>
        <dbReference type="Pfam" id="PF00078"/>
    </source>
</evidence>
<dbReference type="Proteomes" id="UP000007800">
    <property type="component" value="Unassembled WGS sequence"/>
</dbReference>
<evidence type="ECO:0000313" key="2">
    <source>
        <dbReference type="EMBL" id="EER12954.1"/>
    </source>
</evidence>
<dbReference type="EMBL" id="GG675796">
    <property type="protein sequence ID" value="EER12954.1"/>
    <property type="molecule type" value="Genomic_DNA"/>
</dbReference>
<keyword evidence="3" id="KW-1185">Reference proteome</keyword>
<sequence length="453" mass="50606">MTISGVNRLVSIPERVKLDTVDDLTDALALFKSGDSRTGLRRSYHIFKGDHAQAYRQVCTSPLDRDVLAVRLQRPDGLANANSDHTAYFEHACMAFGHRASMLQYSRLTRAIVGILREAFNIVAFVYVDDFFILAPSDEADLCFDIFEKINQLIGLATKQSKFLHPTDTCKLLGLVVTISETHVTLDLDEARSAKLAATITDVLNRRRLTPAESSKLAGKLSFASTVFYGWNGRAYLRALYARSLLSAGTERRSPHRFDDDSHIATALRWFLWALHNCPKRCVSLHSTTPHVIIYTDAEYSLIPSQTGFRKHSCIGSVLAIPGHSRVFYSAWKPPPDIYDAFDIRGTDIHPLETMAPKNGSINITLYIDSTVAEGVVRKGYSSCSDLNALAQHTWKIAATSHIGLWTTRVPSASNPADLPSRGKIDEMRELGWIKSGLLSQPPWQTWLEDRDR</sequence>
<dbReference type="Pfam" id="PF00078">
    <property type="entry name" value="RVT_1"/>
    <property type="match status" value="1"/>
</dbReference>
<dbReference type="InterPro" id="IPR000477">
    <property type="entry name" value="RT_dom"/>
</dbReference>
<dbReference type="SUPFAM" id="SSF56672">
    <property type="entry name" value="DNA/RNA polymerases"/>
    <property type="match status" value="1"/>
</dbReference>
<dbReference type="RefSeq" id="XP_002781159.1">
    <property type="nucleotide sequence ID" value="XM_002781113.1"/>
</dbReference>
<dbReference type="PANTHER" id="PTHR33050">
    <property type="entry name" value="REVERSE TRANSCRIPTASE DOMAIN-CONTAINING PROTEIN"/>
    <property type="match status" value="1"/>
</dbReference>
<evidence type="ECO:0000313" key="3">
    <source>
        <dbReference type="Proteomes" id="UP000007800"/>
    </source>
</evidence>
<name>C5KRI1_PERM5</name>
<feature type="domain" description="Reverse transcriptase" evidence="1">
    <location>
        <begin position="39"/>
        <end position="176"/>
    </location>
</feature>
<dbReference type="InterPro" id="IPR043502">
    <property type="entry name" value="DNA/RNA_pol_sf"/>
</dbReference>
<dbReference type="OMA" id="WNGRAYL"/>
<organism evidence="3">
    <name type="scientific">Perkinsus marinus (strain ATCC 50983 / TXsc)</name>
    <dbReference type="NCBI Taxonomy" id="423536"/>
    <lineage>
        <taxon>Eukaryota</taxon>
        <taxon>Sar</taxon>
        <taxon>Alveolata</taxon>
        <taxon>Perkinsozoa</taxon>
        <taxon>Perkinsea</taxon>
        <taxon>Perkinsida</taxon>
        <taxon>Perkinsidae</taxon>
        <taxon>Perkinsus</taxon>
    </lineage>
</organism>
<dbReference type="OrthoDB" id="419294at2759"/>